<keyword evidence="11" id="KW-0411">Iron-sulfur</keyword>
<dbReference type="Gene3D" id="2.40.30.10">
    <property type="entry name" value="Translation factors"/>
    <property type="match status" value="1"/>
</dbReference>
<evidence type="ECO:0000256" key="10">
    <source>
        <dbReference type="ARBA" id="ARBA00023004"/>
    </source>
</evidence>
<comment type="cofactor">
    <cofactor evidence="1">
        <name>FAD</name>
        <dbReference type="ChEBI" id="CHEBI:57692"/>
    </cofactor>
</comment>
<dbReference type="Proteomes" id="UP000231655">
    <property type="component" value="Unassembled WGS sequence"/>
</dbReference>
<dbReference type="SUPFAM" id="SSF63380">
    <property type="entry name" value="Riboflavin synthase domain-like"/>
    <property type="match status" value="1"/>
</dbReference>
<evidence type="ECO:0000259" key="14">
    <source>
        <dbReference type="PROSITE" id="PS51384"/>
    </source>
</evidence>
<dbReference type="PROSITE" id="PS51384">
    <property type="entry name" value="FAD_FR"/>
    <property type="match status" value="1"/>
</dbReference>
<dbReference type="RefSeq" id="WP_097145269.1">
    <property type="nucleotide sequence ID" value="NZ_OBEA01000002.1"/>
</dbReference>
<keyword evidence="7" id="KW-0274">FAD</keyword>
<dbReference type="EMBL" id="PGTD01000016">
    <property type="protein sequence ID" value="PJE28638.1"/>
    <property type="molecule type" value="Genomic_DNA"/>
</dbReference>
<dbReference type="SUPFAM" id="SSF52343">
    <property type="entry name" value="Ferredoxin reductase-like, C-terminal NADP-linked domain"/>
    <property type="match status" value="1"/>
</dbReference>
<dbReference type="Pfam" id="PF00175">
    <property type="entry name" value="NAD_binding_1"/>
    <property type="match status" value="1"/>
</dbReference>
<dbReference type="GO" id="GO:0016020">
    <property type="term" value="C:membrane"/>
    <property type="evidence" value="ECO:0007669"/>
    <property type="project" value="UniProtKB-SubCell"/>
</dbReference>
<feature type="transmembrane region" description="Helical" evidence="13">
    <location>
        <begin position="111"/>
        <end position="128"/>
    </location>
</feature>
<feature type="transmembrane region" description="Helical" evidence="13">
    <location>
        <begin position="75"/>
        <end position="91"/>
    </location>
</feature>
<keyword evidence="4 13" id="KW-0812">Transmembrane</keyword>
<evidence type="ECO:0000256" key="1">
    <source>
        <dbReference type="ARBA" id="ARBA00001974"/>
    </source>
</evidence>
<evidence type="ECO:0000256" key="11">
    <source>
        <dbReference type="ARBA" id="ARBA00023014"/>
    </source>
</evidence>
<name>A0A285IL57_9RHOB</name>
<dbReference type="InterPro" id="IPR039261">
    <property type="entry name" value="FNR_nucleotide-bd"/>
</dbReference>
<proteinExistence type="predicted"/>
<evidence type="ECO:0000256" key="9">
    <source>
        <dbReference type="ARBA" id="ARBA00023002"/>
    </source>
</evidence>
<dbReference type="Pfam" id="PF01794">
    <property type="entry name" value="Ferric_reduct"/>
    <property type="match status" value="1"/>
</dbReference>
<dbReference type="GO" id="GO:0050660">
    <property type="term" value="F:flavin adenine dinucleotide binding"/>
    <property type="evidence" value="ECO:0007669"/>
    <property type="project" value="TreeGrafter"/>
</dbReference>
<dbReference type="InterPro" id="IPR008333">
    <property type="entry name" value="Cbr1-like_FAD-bd_dom"/>
</dbReference>
<dbReference type="PANTHER" id="PTHR47354:SF8">
    <property type="entry name" value="1,2-PHENYLACETYL-COA EPOXIDASE, SUBUNIT E"/>
    <property type="match status" value="1"/>
</dbReference>
<feature type="transmembrane region" description="Helical" evidence="13">
    <location>
        <begin position="177"/>
        <end position="195"/>
    </location>
</feature>
<sequence>MDKATRYLPQAGLVIAVGIVLLAINPTGDIGAIGAIYAGLVAYAAISLNILLGARLRVIERLFGGMDKMFLQHRAFGYLAMAAAVAHWLSPPEFSGKLYPCDDSCKAAIEAGEIAFNFLIVLGVVSYLRRKSFRGWSLPYHWWKLTHYIMLVPWAAASYHLAFNLKMPTDYQMLAEIFAALGLVCGVLWLLAFLWRSFGAKRYEVVSVERQGDITGITARPLGDRRLRHRAGQFAFIRAHRDGLREKHPFSISGGERDDGEIRFNIKALGDFTRRLSELQVGDRLSVEGPYGGFRYPRSGRQLWIAAGIGVTPFLSFVRSLPDDLGCEVEMIYLVRTPEEAVALEEFEAAAARVKNFSFTLHPSKEKGRWKGPEAGPRDVKAVLFCGPPVVRDMLKKQFGRKLHFEYFEF</sequence>
<evidence type="ECO:0000256" key="3">
    <source>
        <dbReference type="ARBA" id="ARBA00022630"/>
    </source>
</evidence>
<evidence type="ECO:0000256" key="12">
    <source>
        <dbReference type="ARBA" id="ARBA00023136"/>
    </source>
</evidence>
<accession>A0A285IL57</accession>
<evidence type="ECO:0000256" key="5">
    <source>
        <dbReference type="ARBA" id="ARBA00022714"/>
    </source>
</evidence>
<evidence type="ECO:0000313" key="16">
    <source>
        <dbReference type="EMBL" id="SNY48684.1"/>
    </source>
</evidence>
<feature type="transmembrane region" description="Helical" evidence="13">
    <location>
        <begin position="148"/>
        <end position="165"/>
    </location>
</feature>
<dbReference type="AlphaFoldDB" id="A0A285IL57"/>
<dbReference type="EMBL" id="OBEA01000002">
    <property type="protein sequence ID" value="SNY48684.1"/>
    <property type="molecule type" value="Genomic_DNA"/>
</dbReference>
<reference evidence="16 17" key="1">
    <citation type="submission" date="2017-09" db="EMBL/GenBank/DDBJ databases">
        <authorList>
            <person name="Ehlers B."/>
            <person name="Leendertz F.H."/>
        </authorList>
    </citation>
    <scope>NUCLEOTIDE SEQUENCE [LARGE SCALE GENOMIC DNA]</scope>
    <source>
        <strain evidence="16 17">CGMCC 1.12662</strain>
    </source>
</reference>
<dbReference type="GO" id="GO:0051537">
    <property type="term" value="F:2 iron, 2 sulfur cluster binding"/>
    <property type="evidence" value="ECO:0007669"/>
    <property type="project" value="UniProtKB-KW"/>
</dbReference>
<evidence type="ECO:0000256" key="13">
    <source>
        <dbReference type="SAM" id="Phobius"/>
    </source>
</evidence>
<dbReference type="InterPro" id="IPR017938">
    <property type="entry name" value="Riboflavin_synthase-like_b-brl"/>
</dbReference>
<evidence type="ECO:0000256" key="2">
    <source>
        <dbReference type="ARBA" id="ARBA00004141"/>
    </source>
</evidence>
<evidence type="ECO:0000256" key="8">
    <source>
        <dbReference type="ARBA" id="ARBA00022989"/>
    </source>
</evidence>
<keyword evidence="3" id="KW-0285">Flavoprotein</keyword>
<evidence type="ECO:0000256" key="7">
    <source>
        <dbReference type="ARBA" id="ARBA00022827"/>
    </source>
</evidence>
<evidence type="ECO:0000256" key="4">
    <source>
        <dbReference type="ARBA" id="ARBA00022692"/>
    </source>
</evidence>
<keyword evidence="18" id="KW-1185">Reference proteome</keyword>
<feature type="domain" description="FAD-binding FR-type" evidence="14">
    <location>
        <begin position="198"/>
        <end position="297"/>
    </location>
</feature>
<evidence type="ECO:0000256" key="6">
    <source>
        <dbReference type="ARBA" id="ARBA00022723"/>
    </source>
</evidence>
<dbReference type="Pfam" id="PF00970">
    <property type="entry name" value="FAD_binding_6"/>
    <property type="match status" value="1"/>
</dbReference>
<keyword evidence="9" id="KW-0560">Oxidoreductase</keyword>
<dbReference type="PANTHER" id="PTHR47354">
    <property type="entry name" value="NADH OXIDOREDUCTASE HCR"/>
    <property type="match status" value="1"/>
</dbReference>
<dbReference type="OrthoDB" id="9792185at2"/>
<comment type="subcellular location">
    <subcellularLocation>
        <location evidence="2">Membrane</location>
        <topology evidence="2">Multi-pass membrane protein</topology>
    </subcellularLocation>
</comment>
<evidence type="ECO:0000313" key="15">
    <source>
        <dbReference type="EMBL" id="PJE28638.1"/>
    </source>
</evidence>
<gene>
    <name evidence="15" type="ORF">CVM39_09155</name>
    <name evidence="16" type="ORF">SAMN06297129_1539</name>
</gene>
<evidence type="ECO:0000313" key="18">
    <source>
        <dbReference type="Proteomes" id="UP000231702"/>
    </source>
</evidence>
<keyword evidence="5" id="KW-0001">2Fe-2S</keyword>
<keyword evidence="12 13" id="KW-0472">Membrane</keyword>
<keyword evidence="10" id="KW-0408">Iron</keyword>
<evidence type="ECO:0000313" key="17">
    <source>
        <dbReference type="Proteomes" id="UP000231655"/>
    </source>
</evidence>
<feature type="transmembrane region" description="Helical" evidence="13">
    <location>
        <begin position="30"/>
        <end position="54"/>
    </location>
</feature>
<dbReference type="InterPro" id="IPR001433">
    <property type="entry name" value="OxRdtase_FAD/NAD-bd"/>
</dbReference>
<dbReference type="Proteomes" id="UP000231702">
    <property type="component" value="Unassembled WGS sequence"/>
</dbReference>
<dbReference type="InterPro" id="IPR050415">
    <property type="entry name" value="MRET"/>
</dbReference>
<dbReference type="InterPro" id="IPR017927">
    <property type="entry name" value="FAD-bd_FR_type"/>
</dbReference>
<dbReference type="InterPro" id="IPR013130">
    <property type="entry name" value="Fe3_Rdtase_TM_dom"/>
</dbReference>
<reference evidence="15 18" key="2">
    <citation type="journal article" date="2018" name="Int. J. Syst. Evol. Microbiol.">
        <title>Pseudooceanicola lipolyticus sp. nov., a marine alphaproteobacterium, reclassification of Oceanicola flagellatus as Pseudooceanicola flagellatus comb. nov. and emended description of the genus Pseudooceanicola.</title>
        <authorList>
            <person name="Huang M.-M."/>
            <person name="Guo L.-L."/>
            <person name="Wu Y.-H."/>
            <person name="Lai Q.-L."/>
            <person name="Shao Z.-Z."/>
            <person name="Wang C.-S."/>
            <person name="Wu M."/>
            <person name="Xu X.-W."/>
        </authorList>
    </citation>
    <scope>NUCLEOTIDE SEQUENCE [LARGE SCALE GENOMIC DNA]</scope>
    <source>
        <strain evidence="15 18">Ar-45</strain>
    </source>
</reference>
<organism evidence="16 17">
    <name type="scientific">Pseudooceanicola antarcticus</name>
    <dbReference type="NCBI Taxonomy" id="1247613"/>
    <lineage>
        <taxon>Bacteria</taxon>
        <taxon>Pseudomonadati</taxon>
        <taxon>Pseudomonadota</taxon>
        <taxon>Alphaproteobacteria</taxon>
        <taxon>Rhodobacterales</taxon>
        <taxon>Paracoccaceae</taxon>
        <taxon>Pseudooceanicola</taxon>
    </lineage>
</organism>
<keyword evidence="6" id="KW-0479">Metal-binding</keyword>
<keyword evidence="8 13" id="KW-1133">Transmembrane helix</keyword>
<protein>
    <submittedName>
        <fullName evidence="16">Predicted ferric reductase</fullName>
    </submittedName>
</protein>
<dbReference type="Gene3D" id="3.40.50.80">
    <property type="entry name" value="Nucleotide-binding domain of ferredoxin-NADP reductase (FNR) module"/>
    <property type="match status" value="1"/>
</dbReference>
<dbReference type="GO" id="GO:0046872">
    <property type="term" value="F:metal ion binding"/>
    <property type="evidence" value="ECO:0007669"/>
    <property type="project" value="UniProtKB-KW"/>
</dbReference>
<dbReference type="GO" id="GO:0016491">
    <property type="term" value="F:oxidoreductase activity"/>
    <property type="evidence" value="ECO:0007669"/>
    <property type="project" value="UniProtKB-KW"/>
</dbReference>
<feature type="transmembrane region" description="Helical" evidence="13">
    <location>
        <begin position="7"/>
        <end position="24"/>
    </location>
</feature>